<dbReference type="AlphaFoldDB" id="A0A1Q8QHV7"/>
<sequence>MSGKYGRLRQFSLTYKDIREFCSSKTLKEASHRIIVI</sequence>
<comment type="caution">
    <text evidence="1">The sequence shown here is derived from an EMBL/GenBank/DDBJ whole genome shotgun (WGS) entry which is preliminary data.</text>
</comment>
<dbReference type="Proteomes" id="UP000186102">
    <property type="component" value="Unassembled WGS sequence"/>
</dbReference>
<proteinExistence type="predicted"/>
<organism evidence="1 2">
    <name type="scientific">Desulfosporosinus metallidurans</name>
    <dbReference type="NCBI Taxonomy" id="1888891"/>
    <lineage>
        <taxon>Bacteria</taxon>
        <taxon>Bacillati</taxon>
        <taxon>Bacillota</taxon>
        <taxon>Clostridia</taxon>
        <taxon>Eubacteriales</taxon>
        <taxon>Desulfitobacteriaceae</taxon>
        <taxon>Desulfosporosinus</taxon>
    </lineage>
</organism>
<accession>A0A1Q8QHV7</accession>
<dbReference type="EMBL" id="MLBF01000067">
    <property type="protein sequence ID" value="OLN26872.1"/>
    <property type="molecule type" value="Genomic_DNA"/>
</dbReference>
<keyword evidence="2" id="KW-1185">Reference proteome</keyword>
<reference evidence="1 2" key="1">
    <citation type="submission" date="2016-09" db="EMBL/GenBank/DDBJ databases">
        <title>Complete genome of Desulfosporosinus sp. OL.</title>
        <authorList>
            <person name="Mardanov A."/>
            <person name="Beletsky A."/>
            <person name="Panova A."/>
            <person name="Karnachuk O."/>
            <person name="Ravin N."/>
        </authorList>
    </citation>
    <scope>NUCLEOTIDE SEQUENCE [LARGE SCALE GENOMIC DNA]</scope>
    <source>
        <strain evidence="1 2">OL</strain>
    </source>
</reference>
<protein>
    <submittedName>
        <fullName evidence="1">Uncharacterized protein</fullName>
    </submittedName>
</protein>
<evidence type="ECO:0000313" key="2">
    <source>
        <dbReference type="Proteomes" id="UP000186102"/>
    </source>
</evidence>
<gene>
    <name evidence="1" type="ORF">DSOL_4784</name>
</gene>
<name>A0A1Q8QHV7_9FIRM</name>
<evidence type="ECO:0000313" key="1">
    <source>
        <dbReference type="EMBL" id="OLN26872.1"/>
    </source>
</evidence>